<keyword evidence="7" id="KW-0223">Dioxygenase</keyword>
<evidence type="ECO:0000256" key="5">
    <source>
        <dbReference type="PIRSR" id="PIRSR604294-1"/>
    </source>
</evidence>
<feature type="region of interest" description="Disordered" evidence="6">
    <location>
        <begin position="356"/>
        <end position="379"/>
    </location>
</feature>
<gene>
    <name evidence="7" type="primary">LsdB</name>
    <name evidence="7" type="ORF">CSHISOI_11336</name>
</gene>
<keyword evidence="4 5" id="KW-0408">Iron</keyword>
<dbReference type="GO" id="GO:0046872">
    <property type="term" value="F:metal ion binding"/>
    <property type="evidence" value="ECO:0007669"/>
    <property type="project" value="UniProtKB-KW"/>
</dbReference>
<feature type="non-terminal residue" evidence="7">
    <location>
        <position position="435"/>
    </location>
</feature>
<evidence type="ECO:0000256" key="2">
    <source>
        <dbReference type="ARBA" id="ARBA00022723"/>
    </source>
</evidence>
<comment type="similarity">
    <text evidence="1">Belongs to the carotenoid oxygenase family.</text>
</comment>
<dbReference type="GO" id="GO:0010436">
    <property type="term" value="F:carotenoid dioxygenase activity"/>
    <property type="evidence" value="ECO:0007669"/>
    <property type="project" value="TreeGrafter"/>
</dbReference>
<evidence type="ECO:0000313" key="8">
    <source>
        <dbReference type="Proteomes" id="UP000326340"/>
    </source>
</evidence>
<dbReference type="OrthoDB" id="1069523at2759"/>
<feature type="binding site" evidence="5">
    <location>
        <position position="427"/>
    </location>
    <ligand>
        <name>Fe cation</name>
        <dbReference type="ChEBI" id="CHEBI:24875"/>
        <note>catalytic</note>
    </ligand>
</feature>
<keyword evidence="2 5" id="KW-0479">Metal-binding</keyword>
<comment type="cofactor">
    <cofactor evidence="5">
        <name>Fe(2+)</name>
        <dbReference type="ChEBI" id="CHEBI:29033"/>
    </cofactor>
    <text evidence="5">Binds 1 Fe(2+) ion per subunit.</text>
</comment>
<evidence type="ECO:0000256" key="4">
    <source>
        <dbReference type="ARBA" id="ARBA00023004"/>
    </source>
</evidence>
<dbReference type="AlphaFoldDB" id="A0A5Q4BAZ0"/>
<dbReference type="Pfam" id="PF03055">
    <property type="entry name" value="RPE65"/>
    <property type="match status" value="2"/>
</dbReference>
<comment type="caution">
    <text evidence="7">The sequence shown here is derived from an EMBL/GenBank/DDBJ whole genome shotgun (WGS) entry which is preliminary data.</text>
</comment>
<evidence type="ECO:0000256" key="6">
    <source>
        <dbReference type="SAM" id="MobiDB-lite"/>
    </source>
</evidence>
<dbReference type="PANTHER" id="PTHR10543">
    <property type="entry name" value="BETA-CAROTENE DIOXYGENASE"/>
    <property type="match status" value="1"/>
</dbReference>
<organism evidence="7 8">
    <name type="scientific">Colletotrichum shisoi</name>
    <dbReference type="NCBI Taxonomy" id="2078593"/>
    <lineage>
        <taxon>Eukaryota</taxon>
        <taxon>Fungi</taxon>
        <taxon>Dikarya</taxon>
        <taxon>Ascomycota</taxon>
        <taxon>Pezizomycotina</taxon>
        <taxon>Sordariomycetes</taxon>
        <taxon>Hypocreomycetidae</taxon>
        <taxon>Glomerellales</taxon>
        <taxon>Glomerellaceae</taxon>
        <taxon>Colletotrichum</taxon>
        <taxon>Colletotrichum destructivum species complex</taxon>
    </lineage>
</organism>
<accession>A0A5Q4BAZ0</accession>
<keyword evidence="8" id="KW-1185">Reference proteome</keyword>
<dbReference type="InterPro" id="IPR004294">
    <property type="entry name" value="Carotenoid_Oase"/>
</dbReference>
<evidence type="ECO:0000313" key="7">
    <source>
        <dbReference type="EMBL" id="TQN64083.1"/>
    </source>
</evidence>
<protein>
    <submittedName>
        <fullName evidence="7">Lignostilbene-alpha,beta-dioxygenase isozyme III</fullName>
    </submittedName>
</protein>
<dbReference type="GO" id="GO:0016121">
    <property type="term" value="P:carotene catabolic process"/>
    <property type="evidence" value="ECO:0007669"/>
    <property type="project" value="TreeGrafter"/>
</dbReference>
<sequence length="435" mass="48476">MAGHFRGSFADPPAESFPDRPQFSGFMKPCRFEGEWFNGDGNVSAFRFHNGNVDFQQKFVRTEKRLPQQVHRRRRVQGAHDGQHQVYHFNGSLLAIKEDAPPYRLGPNTLETLDLCDFDGQLPSCTFTAHPKMDPVTGELVCFGYQAKGDGTPDVCYFSIGPDGNFLETVWLVAPVVGMIHDFAITDNWVLFPMIPQICHLERLKAGGEHWQWDPNVPFYLGVMPRRGAKGSDVKTPSGTVVFDLLPDGQERLLLVARRRGQRPGPARHPCALRPLRVRPRAGADADTPASLDLPAPTTLLRHDMEFPRIDERVLSKPHRHSFFDMMDPALGTDFAAIAPVLGGGHPLHNALGHLDRHHRRDDDDGAEEEPVFVPRSADAPEGDGFVIALVNNYGTMSSELHVVDTRRFSEPAAVVKVAMRLRAGLHGNWVDAKK</sequence>
<dbReference type="Proteomes" id="UP000326340">
    <property type="component" value="Unassembled WGS sequence"/>
</dbReference>
<reference evidence="7 8" key="1">
    <citation type="journal article" date="2019" name="Sci. Rep.">
        <title>Colletotrichum shisoi sp. nov., an anthracnose pathogen of Perilla frutescens in Japan: molecular phylogenetic, morphological and genomic evidence.</title>
        <authorList>
            <person name="Gan P."/>
            <person name="Tsushima A."/>
            <person name="Hiroyama R."/>
            <person name="Narusaka M."/>
            <person name="Takano Y."/>
            <person name="Narusaka Y."/>
            <person name="Kawaradani M."/>
            <person name="Damm U."/>
            <person name="Shirasu K."/>
        </authorList>
    </citation>
    <scope>NUCLEOTIDE SEQUENCE [LARGE SCALE GENOMIC DNA]</scope>
    <source>
        <strain evidence="7 8">PG-2018a</strain>
    </source>
</reference>
<feature type="binding site" evidence="5">
    <location>
        <position position="181"/>
    </location>
    <ligand>
        <name>Fe cation</name>
        <dbReference type="ChEBI" id="CHEBI:24875"/>
        <note>catalytic</note>
    </ligand>
</feature>
<dbReference type="PANTHER" id="PTHR10543:SF89">
    <property type="entry name" value="CAROTENOID 9,10(9',10')-CLEAVAGE DIOXYGENASE 1"/>
    <property type="match status" value="1"/>
</dbReference>
<evidence type="ECO:0000256" key="1">
    <source>
        <dbReference type="ARBA" id="ARBA00006787"/>
    </source>
</evidence>
<dbReference type="EMBL" id="PUHP01002894">
    <property type="protein sequence ID" value="TQN64083.1"/>
    <property type="molecule type" value="Genomic_DNA"/>
</dbReference>
<proteinExistence type="inferred from homology"/>
<name>A0A5Q4BAZ0_9PEZI</name>
<keyword evidence="3" id="KW-0560">Oxidoreductase</keyword>
<feature type="binding site" evidence="5">
    <location>
        <position position="130"/>
    </location>
    <ligand>
        <name>Fe cation</name>
        <dbReference type="ChEBI" id="CHEBI:24875"/>
        <note>catalytic</note>
    </ligand>
</feature>
<evidence type="ECO:0000256" key="3">
    <source>
        <dbReference type="ARBA" id="ARBA00023002"/>
    </source>
</evidence>